<dbReference type="Proteomes" id="UP000038040">
    <property type="component" value="Unplaced"/>
</dbReference>
<evidence type="ECO:0000256" key="3">
    <source>
        <dbReference type="ARBA" id="ARBA00022630"/>
    </source>
</evidence>
<dbReference type="WBParaSite" id="DME_0000770701-mRNA-1">
    <property type="protein sequence ID" value="DME_0000770701-mRNA-1"/>
    <property type="gene ID" value="DME_0000770701"/>
</dbReference>
<dbReference type="InterPro" id="IPR052206">
    <property type="entry name" value="Retinol_saturase"/>
</dbReference>
<reference evidence="8 10" key="2">
    <citation type="submission" date="2018-11" db="EMBL/GenBank/DDBJ databases">
        <authorList>
            <consortium name="Pathogen Informatics"/>
        </authorList>
    </citation>
    <scope>NUCLEOTIDE SEQUENCE [LARGE SCALE GENOMIC DNA]</scope>
</reference>
<evidence type="ECO:0000256" key="7">
    <source>
        <dbReference type="ARBA" id="ARBA00023027"/>
    </source>
</evidence>
<comment type="similarity">
    <text evidence="2">Belongs to the carotenoid/retinoid oxidoreductase family. CrtISO subfamily.</text>
</comment>
<evidence type="ECO:0000256" key="6">
    <source>
        <dbReference type="ARBA" id="ARBA00022857"/>
    </source>
</evidence>
<dbReference type="STRING" id="318479.A0A0N4UJ86"/>
<protein>
    <submittedName>
        <fullName evidence="11">All-trans-retinol 13,14-reductase</fullName>
    </submittedName>
</protein>
<gene>
    <name evidence="8" type="ORF">DME_LOCUS10141</name>
</gene>
<dbReference type="InterPro" id="IPR018203">
    <property type="entry name" value="GDP_dissociation_inhibitor"/>
</dbReference>
<dbReference type="GO" id="GO:0005092">
    <property type="term" value="F:GDP-dissociation inhibitor activity"/>
    <property type="evidence" value="ECO:0007669"/>
    <property type="project" value="InterPro"/>
</dbReference>
<dbReference type="PANTHER" id="PTHR46091:SF3">
    <property type="entry name" value="AMINE OXIDASE DOMAIN-CONTAINING PROTEIN"/>
    <property type="match status" value="1"/>
</dbReference>
<sequence length="578" mass="66384">MNCTGISNDRPLIQEEIHQLLHDNFSPSKVNNILWDAIVIGSGLSSLTLSKVLSASGYKVLILEQHDRAGGSCHTFKLDEFEFDVGLHYVQNMYSGRQLFKICSAITDSYCQWQKMDDPVDMVIINGQRYGRTAGDMKEFQSSLKNWFPDESDNIDKFFDYSYQCMKEIPWLFRAKFMPLIIYKILTKFNIFDKLTNIFRCIQETLFEIMSKYNLSPQLQCVISSYAANYGVSPNQASFLQHMLFFMENGYYPIGGANILTSSIIRSINKFGGKVLVKANVREITFDGNRRVNGVIVDYGSSRVFIRSPLVVSTASIVRTFNELIPTPTAKTSFMFSIANELYSKDVVKRGGMQAYIGLLGTRNDLNLPSNNFFWFKTNDIFENSRYLSLKTMDEVIDYGCPPSMYISFPSAKDPGWSARHPNVSTCQIISLANPEWFSEFQNLRNDRSRKRKNKEKYLLLKNTIGNYLVDMVTELFPSIKNEIIFKEFSTPLTQKYYLQNMHGELYSLTHQVDRFQSNYWPYLRIKTDLPGFFCSGQDVLFCGVSSALHSGLLTASSILHRDLYKDLENAYLIQTKK</sequence>
<evidence type="ECO:0000256" key="5">
    <source>
        <dbReference type="ARBA" id="ARBA00022827"/>
    </source>
</evidence>
<reference evidence="11" key="1">
    <citation type="submission" date="2017-02" db="UniProtKB">
        <authorList>
            <consortium name="WormBaseParasite"/>
        </authorList>
    </citation>
    <scope>IDENTIFICATION</scope>
</reference>
<evidence type="ECO:0000313" key="11">
    <source>
        <dbReference type="WBParaSite" id="DME_0000770701-mRNA-1"/>
    </source>
</evidence>
<dbReference type="EMBL" id="UYYG01001203">
    <property type="protein sequence ID" value="VDN60168.1"/>
    <property type="molecule type" value="Genomic_DNA"/>
</dbReference>
<keyword evidence="6" id="KW-0521">NADP</keyword>
<keyword evidence="10" id="KW-1185">Reference proteome</keyword>
<name>A0A0N4UJ86_DRAME</name>
<dbReference type="AlphaFoldDB" id="A0A0N4UJ86"/>
<keyword evidence="7" id="KW-0520">NAD</keyword>
<evidence type="ECO:0000313" key="9">
    <source>
        <dbReference type="Proteomes" id="UP000038040"/>
    </source>
</evidence>
<proteinExistence type="inferred from homology"/>
<dbReference type="Proteomes" id="UP000274756">
    <property type="component" value="Unassembled WGS sequence"/>
</dbReference>
<evidence type="ECO:0000313" key="10">
    <source>
        <dbReference type="Proteomes" id="UP000274756"/>
    </source>
</evidence>
<accession>A0A0N4UJ86</accession>
<dbReference type="GO" id="GO:0007264">
    <property type="term" value="P:small GTPase-mediated signal transduction"/>
    <property type="evidence" value="ECO:0007669"/>
    <property type="project" value="InterPro"/>
</dbReference>
<dbReference type="PANTHER" id="PTHR46091">
    <property type="entry name" value="BLR7054 PROTEIN"/>
    <property type="match status" value="1"/>
</dbReference>
<keyword evidence="3" id="KW-0285">Flavoprotein</keyword>
<evidence type="ECO:0000256" key="2">
    <source>
        <dbReference type="ARBA" id="ARBA00005855"/>
    </source>
</evidence>
<dbReference type="Pfam" id="PF13450">
    <property type="entry name" value="NAD_binding_8"/>
    <property type="match status" value="1"/>
</dbReference>
<keyword evidence="4" id="KW-0732">Signal</keyword>
<evidence type="ECO:0000313" key="8">
    <source>
        <dbReference type="EMBL" id="VDN60168.1"/>
    </source>
</evidence>
<dbReference type="InterPro" id="IPR036188">
    <property type="entry name" value="FAD/NAD-bd_sf"/>
</dbReference>
<dbReference type="Gene3D" id="3.50.50.60">
    <property type="entry name" value="FAD/NAD(P)-binding domain"/>
    <property type="match status" value="2"/>
</dbReference>
<organism evidence="9 11">
    <name type="scientific">Dracunculus medinensis</name>
    <name type="common">Guinea worm</name>
    <dbReference type="NCBI Taxonomy" id="318479"/>
    <lineage>
        <taxon>Eukaryota</taxon>
        <taxon>Metazoa</taxon>
        <taxon>Ecdysozoa</taxon>
        <taxon>Nematoda</taxon>
        <taxon>Chromadorea</taxon>
        <taxon>Rhabditida</taxon>
        <taxon>Spirurina</taxon>
        <taxon>Dracunculoidea</taxon>
        <taxon>Dracunculidae</taxon>
        <taxon>Dracunculus</taxon>
    </lineage>
</organism>
<dbReference type="PRINTS" id="PR00891">
    <property type="entry name" value="RABGDIREP"/>
</dbReference>
<comment type="similarity">
    <text evidence="1">Belongs to the Rab GDI family.</text>
</comment>
<dbReference type="SUPFAM" id="SSF51905">
    <property type="entry name" value="FAD/NAD(P)-binding domain"/>
    <property type="match status" value="1"/>
</dbReference>
<keyword evidence="5" id="KW-0274">FAD</keyword>
<evidence type="ECO:0000256" key="4">
    <source>
        <dbReference type="ARBA" id="ARBA00022729"/>
    </source>
</evidence>
<dbReference type="OrthoDB" id="38045at2759"/>
<evidence type="ECO:0000256" key="1">
    <source>
        <dbReference type="ARBA" id="ARBA00005593"/>
    </source>
</evidence>